<keyword evidence="1" id="KW-0812">Transmembrane</keyword>
<keyword evidence="1" id="KW-0472">Membrane</keyword>
<protein>
    <submittedName>
        <fullName evidence="2">Uncharacterized protein</fullName>
    </submittedName>
</protein>
<name>A0AAD8XVN6_9STRA</name>
<comment type="caution">
    <text evidence="2">The sequence shown here is derived from an EMBL/GenBank/DDBJ whole genome shotgun (WGS) entry which is preliminary data.</text>
</comment>
<keyword evidence="1" id="KW-1133">Transmembrane helix</keyword>
<evidence type="ECO:0000256" key="1">
    <source>
        <dbReference type="SAM" id="Phobius"/>
    </source>
</evidence>
<gene>
    <name evidence="2" type="ORF">QTG54_015042</name>
</gene>
<sequence length="461" mass="53332">MLGGMSMPRPTPMRTLGSNTTYYFFLLIMIPAVTVPMLLHIYMLNDLNLEMPSVQAQDFFQQQHKRGQMELQRNISEQCWRTCPQRINKIYFQHRMRGLGDRLTVIDNLAQIAGYLCAILEVPPPSKMLALEHNNGNRVSENVKWLDFRNLTFLQDDSQAVRGLDASFSEDFDASPVYKEENFPGWLHIVSGKSDSKGLLEDFIRLQEFSMLQGADARTGFIWEIHTTFYESGLFDRLLPPPSAQVQELPGYEDKMLPELQTYYYFHPEEAHTHKRRCTYTNNNPMQLQPTSMALLREALKERVRMNGLTNSIYVFLHIRRGDAIAECDTRIEVIDYFLKCSLNGTETQGKNITLLLGSDEMNTTYREKVMKLQDGFPHVSILDADSLTLEVIKEAATNGLIDASAGFENNNFYNYEVQRTLKRDSIDKFSSVFLDKHRENCDKCTRLVDYFPSVWKKERD</sequence>
<feature type="transmembrane region" description="Helical" evidence="1">
    <location>
        <begin position="21"/>
        <end position="43"/>
    </location>
</feature>
<dbReference type="AlphaFoldDB" id="A0AAD8XVN6"/>
<evidence type="ECO:0000313" key="2">
    <source>
        <dbReference type="EMBL" id="KAK1734275.1"/>
    </source>
</evidence>
<dbReference type="EMBL" id="JATAAI010000040">
    <property type="protein sequence ID" value="KAK1734275.1"/>
    <property type="molecule type" value="Genomic_DNA"/>
</dbReference>
<accession>A0AAD8XVN6</accession>
<proteinExistence type="predicted"/>
<reference evidence="2" key="1">
    <citation type="submission" date="2023-06" db="EMBL/GenBank/DDBJ databases">
        <title>Survivors Of The Sea: Transcriptome response of Skeletonema marinoi to long-term dormancy.</title>
        <authorList>
            <person name="Pinder M.I.M."/>
            <person name="Kourtchenko O."/>
            <person name="Robertson E.K."/>
            <person name="Larsson T."/>
            <person name="Maumus F."/>
            <person name="Osuna-Cruz C.M."/>
            <person name="Vancaester E."/>
            <person name="Stenow R."/>
            <person name="Vandepoele K."/>
            <person name="Ploug H."/>
            <person name="Bruchert V."/>
            <person name="Godhe A."/>
            <person name="Topel M."/>
        </authorList>
    </citation>
    <scope>NUCLEOTIDE SEQUENCE</scope>
    <source>
        <strain evidence="2">R05AC</strain>
    </source>
</reference>
<dbReference type="Proteomes" id="UP001224775">
    <property type="component" value="Unassembled WGS sequence"/>
</dbReference>
<keyword evidence="3" id="KW-1185">Reference proteome</keyword>
<evidence type="ECO:0000313" key="3">
    <source>
        <dbReference type="Proteomes" id="UP001224775"/>
    </source>
</evidence>
<organism evidence="2 3">
    <name type="scientific">Skeletonema marinoi</name>
    <dbReference type="NCBI Taxonomy" id="267567"/>
    <lineage>
        <taxon>Eukaryota</taxon>
        <taxon>Sar</taxon>
        <taxon>Stramenopiles</taxon>
        <taxon>Ochrophyta</taxon>
        <taxon>Bacillariophyta</taxon>
        <taxon>Coscinodiscophyceae</taxon>
        <taxon>Thalassiosirophycidae</taxon>
        <taxon>Thalassiosirales</taxon>
        <taxon>Skeletonemataceae</taxon>
        <taxon>Skeletonema</taxon>
        <taxon>Skeletonema marinoi-dohrnii complex</taxon>
    </lineage>
</organism>